<protein>
    <submittedName>
        <fullName evidence="2">Uncharacterized protein</fullName>
    </submittedName>
</protein>
<feature type="region of interest" description="Disordered" evidence="1">
    <location>
        <begin position="1"/>
        <end position="47"/>
    </location>
</feature>
<dbReference type="EMBL" id="CP003788">
    <property type="protein sequence ID" value="AFR08680.1"/>
    <property type="molecule type" value="Genomic_DNA"/>
</dbReference>
<evidence type="ECO:0000256" key="1">
    <source>
        <dbReference type="SAM" id="MobiDB-lite"/>
    </source>
</evidence>
<sequence length="47" mass="4886">MKTGRRGEPRILIPGGTRVSHEEGQASVVEVHSGSGAGARPHARAPE</sequence>
<dbReference type="Proteomes" id="UP000003779">
    <property type="component" value="Chromosome"/>
</dbReference>
<gene>
    <name evidence="2" type="ordered locus">B005_3624</name>
</gene>
<evidence type="ECO:0000313" key="2">
    <source>
        <dbReference type="EMBL" id="AFR08680.1"/>
    </source>
</evidence>
<dbReference type="HOGENOM" id="CLU_3170800_0_0_11"/>
<reference evidence="2 3" key="1">
    <citation type="journal article" date="2012" name="J. Bacteriol.">
        <title>Whole-Genome Sequence of Nocardiopsis alba Strain ATCC BAA-2165, Associated with Honeybees.</title>
        <authorList>
            <person name="Qiao J."/>
            <person name="Chen L."/>
            <person name="Li Y."/>
            <person name="Wang J."/>
            <person name="Zhang W."/>
            <person name="Chen S."/>
        </authorList>
    </citation>
    <scope>NUCLEOTIDE SEQUENCE [LARGE SCALE GENOMIC DNA]</scope>
    <source>
        <strain evidence="3">ATCC BAA-2165 / BE74</strain>
    </source>
</reference>
<name>J7LBB0_NOCAA</name>
<dbReference type="KEGG" id="nal:B005_3624"/>
<dbReference type="AlphaFoldDB" id="J7LBB0"/>
<evidence type="ECO:0000313" key="3">
    <source>
        <dbReference type="Proteomes" id="UP000003779"/>
    </source>
</evidence>
<organism evidence="2 3">
    <name type="scientific">Nocardiopsis alba (strain ATCC BAA-2165 / BE74)</name>
    <dbReference type="NCBI Taxonomy" id="1205910"/>
    <lineage>
        <taxon>Bacteria</taxon>
        <taxon>Bacillati</taxon>
        <taxon>Actinomycetota</taxon>
        <taxon>Actinomycetes</taxon>
        <taxon>Streptosporangiales</taxon>
        <taxon>Nocardiopsidaceae</taxon>
        <taxon>Nocardiopsis</taxon>
    </lineage>
</organism>
<proteinExistence type="predicted"/>
<reference evidence="3" key="2">
    <citation type="submission" date="2012-08" db="EMBL/GenBank/DDBJ databases">
        <title>Whole-genome sequence of Nocardiopsis alba strain ATCC BAA-2165 associated with honeybees.</title>
        <authorList>
            <person name="Qiao J."/>
            <person name="Chen L."/>
            <person name="Li Y."/>
            <person name="Wang J."/>
            <person name="Zhang W."/>
            <person name="Chen S."/>
        </authorList>
    </citation>
    <scope>NUCLEOTIDE SEQUENCE [LARGE SCALE GENOMIC DNA]</scope>
    <source>
        <strain evidence="3">ATCC BAA-2165 / BE74</strain>
    </source>
</reference>
<accession>J7LBB0</accession>